<dbReference type="RefSeq" id="WP_128358598.1">
    <property type="nucleotide sequence ID" value="NZ_CP053840.1"/>
</dbReference>
<dbReference type="InterPro" id="IPR002446">
    <property type="entry name" value="Lipocalin_bac"/>
</dbReference>
<dbReference type="PROSITE" id="PS00213">
    <property type="entry name" value="LIPOCALIN"/>
    <property type="match status" value="1"/>
</dbReference>
<dbReference type="Proteomes" id="UP000503482">
    <property type="component" value="Chromosome"/>
</dbReference>
<feature type="domain" description="Lipocalin/cytosolic fatty-acid binding" evidence="3">
    <location>
        <begin position="24"/>
        <end position="152"/>
    </location>
</feature>
<accession>A0AAE7E380</accession>
<dbReference type="InterPro" id="IPR047202">
    <property type="entry name" value="Lipocalin_Blc-like_dom"/>
</dbReference>
<dbReference type="Pfam" id="PF08212">
    <property type="entry name" value="Lipocalin_2"/>
    <property type="match status" value="1"/>
</dbReference>
<dbReference type="PANTHER" id="PTHR10612">
    <property type="entry name" value="APOLIPOPROTEIN D"/>
    <property type="match status" value="1"/>
</dbReference>
<dbReference type="InterPro" id="IPR022272">
    <property type="entry name" value="Lipocalin_CS"/>
</dbReference>
<dbReference type="AlphaFoldDB" id="A0AAE7E380"/>
<dbReference type="KEGG" id="avp:AVENP_1414"/>
<dbReference type="PRINTS" id="PR01171">
    <property type="entry name" value="BCTLIPOCALIN"/>
</dbReference>
<evidence type="ECO:0000313" key="5">
    <source>
        <dbReference type="Proteomes" id="UP000503482"/>
    </source>
</evidence>
<sequence length="170" mass="20287">MKYLYLIFFLLSTIYANNSFKNDFDMKKFSGLWYEIARIENSFQTSCVASSVEYDLQEDSSYKVFNRCFDSSLDGKLIEYTGFAKKIEENQNIKLQMRYFYIFTSQYEVTYINDYKTAVVTNDDYSNLWIMSRTPNIQKEELEKILNNLKNKMNTSKLVFTKLDPKGRYK</sequence>
<evidence type="ECO:0000313" key="4">
    <source>
        <dbReference type="EMBL" id="QKF66968.1"/>
    </source>
</evidence>
<keyword evidence="5" id="KW-1185">Reference proteome</keyword>
<dbReference type="PANTHER" id="PTHR10612:SF34">
    <property type="entry name" value="APOLIPOPROTEIN D"/>
    <property type="match status" value="1"/>
</dbReference>
<evidence type="ECO:0000259" key="3">
    <source>
        <dbReference type="Pfam" id="PF08212"/>
    </source>
</evidence>
<proteinExistence type="inferred from homology"/>
<dbReference type="PIRSF" id="PIRSF036893">
    <property type="entry name" value="Lipocalin_ApoD"/>
    <property type="match status" value="1"/>
</dbReference>
<dbReference type="InterPro" id="IPR012674">
    <property type="entry name" value="Calycin"/>
</dbReference>
<name>A0AAE7E380_9BACT</name>
<evidence type="ECO:0000256" key="1">
    <source>
        <dbReference type="ARBA" id="ARBA00006889"/>
    </source>
</evidence>
<dbReference type="Gene3D" id="2.40.128.20">
    <property type="match status" value="1"/>
</dbReference>
<protein>
    <submittedName>
        <fullName evidence="4">Lipocalin domain-containing protein</fullName>
    </submittedName>
</protein>
<dbReference type="GO" id="GO:0006950">
    <property type="term" value="P:response to stress"/>
    <property type="evidence" value="ECO:0007669"/>
    <property type="project" value="UniProtKB-ARBA"/>
</dbReference>
<dbReference type="InterPro" id="IPR022271">
    <property type="entry name" value="Lipocalin_ApoD"/>
</dbReference>
<reference evidence="4 5" key="1">
    <citation type="submission" date="2020-05" db="EMBL/GenBank/DDBJ databases">
        <title>Complete genome sequencing of Campylobacter and Arcobacter type strains.</title>
        <authorList>
            <person name="Miller W.G."/>
            <person name="Yee E."/>
        </authorList>
    </citation>
    <scope>NUCLEOTIDE SEQUENCE [LARGE SCALE GENOMIC DNA]</scope>
    <source>
        <strain evidence="4 5">LMG 26156</strain>
    </source>
</reference>
<dbReference type="EMBL" id="CP053840">
    <property type="protein sequence ID" value="QKF66968.1"/>
    <property type="molecule type" value="Genomic_DNA"/>
</dbReference>
<gene>
    <name evidence="4" type="ORF">AVENP_1414</name>
</gene>
<comment type="similarity">
    <text evidence="1 2">Belongs to the calycin superfamily. Lipocalin family.</text>
</comment>
<dbReference type="SUPFAM" id="SSF50814">
    <property type="entry name" value="Lipocalins"/>
    <property type="match status" value="1"/>
</dbReference>
<evidence type="ECO:0000256" key="2">
    <source>
        <dbReference type="PIRNR" id="PIRNR036893"/>
    </source>
</evidence>
<organism evidence="4 5">
    <name type="scientific">Arcobacter venerupis</name>
    <dbReference type="NCBI Taxonomy" id="1054033"/>
    <lineage>
        <taxon>Bacteria</taxon>
        <taxon>Pseudomonadati</taxon>
        <taxon>Campylobacterota</taxon>
        <taxon>Epsilonproteobacteria</taxon>
        <taxon>Campylobacterales</taxon>
        <taxon>Arcobacteraceae</taxon>
        <taxon>Arcobacter</taxon>
    </lineage>
</organism>
<dbReference type="InterPro" id="IPR000566">
    <property type="entry name" value="Lipocln_cytosolic_FA-bd_dom"/>
</dbReference>
<dbReference type="CDD" id="cd19438">
    <property type="entry name" value="lipocalin_Blc-like"/>
    <property type="match status" value="1"/>
</dbReference>